<dbReference type="SUPFAM" id="SSF55347">
    <property type="entry name" value="Glyceraldehyde-3-phosphate dehydrogenase-like, C-terminal domain"/>
    <property type="match status" value="1"/>
</dbReference>
<dbReference type="InterPro" id="IPR036291">
    <property type="entry name" value="NAD(P)-bd_dom_sf"/>
</dbReference>
<gene>
    <name evidence="3" type="ORF">SAMN04488554_4178</name>
</gene>
<evidence type="ECO:0000313" key="3">
    <source>
        <dbReference type="EMBL" id="SEE99112.1"/>
    </source>
</evidence>
<dbReference type="InterPro" id="IPR051450">
    <property type="entry name" value="Gfo/Idh/MocA_Oxidoreductases"/>
</dbReference>
<proteinExistence type="predicted"/>
<reference evidence="4" key="1">
    <citation type="submission" date="2016-10" db="EMBL/GenBank/DDBJ databases">
        <authorList>
            <person name="Varghese N."/>
            <person name="Submissions S."/>
        </authorList>
    </citation>
    <scope>NUCLEOTIDE SEQUENCE [LARGE SCALE GENOMIC DNA]</scope>
    <source>
        <strain evidence="4">DSM 21368</strain>
    </source>
</reference>
<evidence type="ECO:0000256" key="1">
    <source>
        <dbReference type="ARBA" id="ARBA00023027"/>
    </source>
</evidence>
<dbReference type="SUPFAM" id="SSF51735">
    <property type="entry name" value="NAD(P)-binding Rossmann-fold domains"/>
    <property type="match status" value="1"/>
</dbReference>
<evidence type="ECO:0000259" key="2">
    <source>
        <dbReference type="Pfam" id="PF22725"/>
    </source>
</evidence>
<dbReference type="Gene3D" id="3.30.360.10">
    <property type="entry name" value="Dihydrodipicolinate Reductase, domain 2"/>
    <property type="match status" value="1"/>
</dbReference>
<sequence>MSRAPIALLGLATSHPYSDAATLLDLHPGTVFDVWEPDGERLAMFEDRFPGHRAHTRVEDALAQAAGAIVTVRPHQVAQVLAQVTRREVPAFVNKPVAVTGAQRDALEPIWTSSAQRLFTSSVLRFAAEVEALRGELDLQRVLSAHVTVRHDVGRWTRGSTPWQDDPTVGGGLIGTMGLHGVELLVSLLGPHAHVVSSTMSTRWHQGLVSGDTGTLTIRWEGGILGTISIVGVTEHEGYEIDVETVDGPRRVHLPAGTTDPLGYRATTQRFVAMVDEAAPSPVPWEQTRAVVDLLAEAITLSAVPTR</sequence>
<dbReference type="Gene3D" id="3.40.50.720">
    <property type="entry name" value="NAD(P)-binding Rossmann-like Domain"/>
    <property type="match status" value="1"/>
</dbReference>
<accession>A0A1H5NBU4</accession>
<dbReference type="Pfam" id="PF22725">
    <property type="entry name" value="GFO_IDH_MocA_C3"/>
    <property type="match status" value="1"/>
</dbReference>
<dbReference type="InterPro" id="IPR055170">
    <property type="entry name" value="GFO_IDH_MocA-like_dom"/>
</dbReference>
<dbReference type="PANTHER" id="PTHR43377">
    <property type="entry name" value="BILIVERDIN REDUCTASE A"/>
    <property type="match status" value="1"/>
</dbReference>
<keyword evidence="4" id="KW-1185">Reference proteome</keyword>
<protein>
    <submittedName>
        <fullName evidence="3">Predicted dehydrogenase</fullName>
    </submittedName>
</protein>
<name>A0A1H5NBU4_9MICO</name>
<feature type="domain" description="GFO/IDH/MocA-like oxidoreductase" evidence="2">
    <location>
        <begin position="141"/>
        <end position="236"/>
    </location>
</feature>
<dbReference type="AlphaFoldDB" id="A0A1H5NBU4"/>
<dbReference type="STRING" id="648782.SAMN04488554_4178"/>
<dbReference type="PANTHER" id="PTHR43377:SF1">
    <property type="entry name" value="BILIVERDIN REDUCTASE A"/>
    <property type="match status" value="1"/>
</dbReference>
<keyword evidence="1" id="KW-0520">NAD</keyword>
<evidence type="ECO:0000313" key="4">
    <source>
        <dbReference type="Proteomes" id="UP000199220"/>
    </source>
</evidence>
<dbReference type="RefSeq" id="WP_089775309.1">
    <property type="nucleotide sequence ID" value="NZ_FNTX01000002.1"/>
</dbReference>
<organism evidence="3 4">
    <name type="scientific">Ruania alba</name>
    <dbReference type="NCBI Taxonomy" id="648782"/>
    <lineage>
        <taxon>Bacteria</taxon>
        <taxon>Bacillati</taxon>
        <taxon>Actinomycetota</taxon>
        <taxon>Actinomycetes</taxon>
        <taxon>Micrococcales</taxon>
        <taxon>Ruaniaceae</taxon>
        <taxon>Ruania</taxon>
    </lineage>
</organism>
<dbReference type="OrthoDB" id="3512812at2"/>
<dbReference type="EMBL" id="FNTX01000002">
    <property type="protein sequence ID" value="SEE99112.1"/>
    <property type="molecule type" value="Genomic_DNA"/>
</dbReference>
<dbReference type="Proteomes" id="UP000199220">
    <property type="component" value="Unassembled WGS sequence"/>
</dbReference>